<gene>
    <name evidence="2" type="ORF">NA56DRAFT_206336</name>
</gene>
<proteinExistence type="predicted"/>
<protein>
    <submittedName>
        <fullName evidence="2">Uncharacterized protein</fullName>
    </submittedName>
</protein>
<dbReference type="Proteomes" id="UP000235672">
    <property type="component" value="Unassembled WGS sequence"/>
</dbReference>
<evidence type="ECO:0000256" key="1">
    <source>
        <dbReference type="SAM" id="MobiDB-lite"/>
    </source>
</evidence>
<feature type="region of interest" description="Disordered" evidence="1">
    <location>
        <begin position="132"/>
        <end position="152"/>
    </location>
</feature>
<sequence length="152" mass="16773">MWRCRWRRLCPAMQNAHDCGYNLQRPIGTVSIPLLFFFIIQPQTAASSSPKLSETSPQRLLRSFPRAAVSPNPTKKSIALSAEMSPLSSISVIKGIRSVKGNFPSSSEFSIQQLSRPELSCFPTTLPFHFQPFPTKSPNTPSAPASCTSPQH</sequence>
<evidence type="ECO:0000313" key="3">
    <source>
        <dbReference type="Proteomes" id="UP000235672"/>
    </source>
</evidence>
<dbReference type="EMBL" id="KZ613490">
    <property type="protein sequence ID" value="PMD19243.1"/>
    <property type="molecule type" value="Genomic_DNA"/>
</dbReference>
<name>A0A2J6PYZ2_9HELO</name>
<dbReference type="AlphaFoldDB" id="A0A2J6PYZ2"/>
<evidence type="ECO:0000313" key="2">
    <source>
        <dbReference type="EMBL" id="PMD19243.1"/>
    </source>
</evidence>
<keyword evidence="3" id="KW-1185">Reference proteome</keyword>
<reference evidence="2 3" key="1">
    <citation type="submission" date="2016-05" db="EMBL/GenBank/DDBJ databases">
        <title>A degradative enzymes factory behind the ericoid mycorrhizal symbiosis.</title>
        <authorList>
            <consortium name="DOE Joint Genome Institute"/>
            <person name="Martino E."/>
            <person name="Morin E."/>
            <person name="Grelet G."/>
            <person name="Kuo A."/>
            <person name="Kohler A."/>
            <person name="Daghino S."/>
            <person name="Barry K."/>
            <person name="Choi C."/>
            <person name="Cichocki N."/>
            <person name="Clum A."/>
            <person name="Copeland A."/>
            <person name="Hainaut M."/>
            <person name="Haridas S."/>
            <person name="Labutti K."/>
            <person name="Lindquist E."/>
            <person name="Lipzen A."/>
            <person name="Khouja H.-R."/>
            <person name="Murat C."/>
            <person name="Ohm R."/>
            <person name="Olson A."/>
            <person name="Spatafora J."/>
            <person name="Veneault-Fourrey C."/>
            <person name="Henrissat B."/>
            <person name="Grigoriev I."/>
            <person name="Martin F."/>
            <person name="Perotto S."/>
        </authorList>
    </citation>
    <scope>NUCLEOTIDE SEQUENCE [LARGE SCALE GENOMIC DNA]</scope>
    <source>
        <strain evidence="2 3">UAMH 7357</strain>
    </source>
</reference>
<organism evidence="2 3">
    <name type="scientific">Hyaloscypha hepaticicola</name>
    <dbReference type="NCBI Taxonomy" id="2082293"/>
    <lineage>
        <taxon>Eukaryota</taxon>
        <taxon>Fungi</taxon>
        <taxon>Dikarya</taxon>
        <taxon>Ascomycota</taxon>
        <taxon>Pezizomycotina</taxon>
        <taxon>Leotiomycetes</taxon>
        <taxon>Helotiales</taxon>
        <taxon>Hyaloscyphaceae</taxon>
        <taxon>Hyaloscypha</taxon>
    </lineage>
</organism>
<accession>A0A2J6PYZ2</accession>
<feature type="compositionally biased region" description="Polar residues" evidence="1">
    <location>
        <begin position="134"/>
        <end position="152"/>
    </location>
</feature>